<dbReference type="PANTHER" id="PTHR30371">
    <property type="entry name" value="SEC-INDEPENDENT PROTEIN TRANSLOCASE PROTEIN TATC"/>
    <property type="match status" value="1"/>
</dbReference>
<feature type="transmembrane region" description="Helical" evidence="7">
    <location>
        <begin position="236"/>
        <end position="253"/>
    </location>
</feature>
<dbReference type="RefSeq" id="WP_374725030.1">
    <property type="nucleotide sequence ID" value="NZ_CP047654.1"/>
</dbReference>
<feature type="transmembrane region" description="Helical" evidence="7">
    <location>
        <begin position="200"/>
        <end position="224"/>
    </location>
</feature>
<feature type="compositionally biased region" description="Low complexity" evidence="8">
    <location>
        <begin position="322"/>
        <end position="337"/>
    </location>
</feature>
<dbReference type="InterPro" id="IPR002033">
    <property type="entry name" value="TatC"/>
</dbReference>
<keyword evidence="10" id="KW-1185">Reference proteome</keyword>
<dbReference type="NCBIfam" id="TIGR00945">
    <property type="entry name" value="tatC"/>
    <property type="match status" value="1"/>
</dbReference>
<evidence type="ECO:0000256" key="3">
    <source>
        <dbReference type="ARBA" id="ARBA00022927"/>
    </source>
</evidence>
<feature type="transmembrane region" description="Helical" evidence="7">
    <location>
        <begin position="48"/>
        <end position="68"/>
    </location>
</feature>
<evidence type="ECO:0000256" key="6">
    <source>
        <dbReference type="ARBA" id="ARBA00023136"/>
    </source>
</evidence>
<protein>
    <recommendedName>
        <fullName evidence="7">Sec-independent protein translocase protein TatC</fullName>
    </recommendedName>
</protein>
<feature type="transmembrane region" description="Helical" evidence="7">
    <location>
        <begin position="259"/>
        <end position="277"/>
    </location>
</feature>
<comment type="subcellular location">
    <subcellularLocation>
        <location evidence="7">Cell membrane</location>
        <topology evidence="7">Multi-pass membrane protein</topology>
    </subcellularLocation>
    <subcellularLocation>
        <location evidence="1">Membrane</location>
        <topology evidence="1">Multi-pass membrane protein</topology>
    </subcellularLocation>
</comment>
<feature type="compositionally biased region" description="Low complexity" evidence="8">
    <location>
        <begin position="1"/>
        <end position="14"/>
    </location>
</feature>
<comment type="function">
    <text evidence="7">Part of the twin-arginine translocation (Tat) system that transports large folded proteins containing a characteristic twin-arginine motif in their signal peptide across membranes. Together with TatB, TatC is part of a receptor directly interacting with Tat signal peptides.</text>
</comment>
<dbReference type="Pfam" id="PF00902">
    <property type="entry name" value="TatC"/>
    <property type="match status" value="1"/>
</dbReference>
<evidence type="ECO:0000256" key="1">
    <source>
        <dbReference type="ARBA" id="ARBA00004141"/>
    </source>
</evidence>
<keyword evidence="6 7" id="KW-0472">Membrane</keyword>
<feature type="region of interest" description="Disordered" evidence="8">
    <location>
        <begin position="312"/>
        <end position="362"/>
    </location>
</feature>
<gene>
    <name evidence="7" type="primary">tatC</name>
    <name evidence="9" type="ORF">J2S39_001010</name>
</gene>
<dbReference type="HAMAP" id="MF_00902">
    <property type="entry name" value="TatC"/>
    <property type="match status" value="1"/>
</dbReference>
<dbReference type="EMBL" id="JAVDXZ010000001">
    <property type="protein sequence ID" value="MDR7329334.1"/>
    <property type="molecule type" value="Genomic_DNA"/>
</dbReference>
<comment type="caution">
    <text evidence="9">The sequence shown here is derived from an EMBL/GenBank/DDBJ whole genome shotgun (WGS) entry which is preliminary data.</text>
</comment>
<evidence type="ECO:0000313" key="9">
    <source>
        <dbReference type="EMBL" id="MDR7329334.1"/>
    </source>
</evidence>
<evidence type="ECO:0000256" key="4">
    <source>
        <dbReference type="ARBA" id="ARBA00022989"/>
    </source>
</evidence>
<feature type="compositionally biased region" description="Basic residues" evidence="8">
    <location>
        <begin position="19"/>
        <end position="28"/>
    </location>
</feature>
<keyword evidence="7" id="KW-0813">Transport</keyword>
<proteinExistence type="inferred from homology"/>
<dbReference type="PANTHER" id="PTHR30371:SF0">
    <property type="entry name" value="SEC-INDEPENDENT PROTEIN TRANSLOCASE PROTEIN TATC, CHLOROPLASTIC-RELATED"/>
    <property type="match status" value="1"/>
</dbReference>
<evidence type="ECO:0000256" key="2">
    <source>
        <dbReference type="ARBA" id="ARBA00022692"/>
    </source>
</evidence>
<reference evidence="9" key="1">
    <citation type="submission" date="2023-07" db="EMBL/GenBank/DDBJ databases">
        <title>Sequencing the genomes of 1000 actinobacteria strains.</title>
        <authorList>
            <person name="Klenk H.-P."/>
        </authorList>
    </citation>
    <scope>NUCLEOTIDE SEQUENCE</scope>
    <source>
        <strain evidence="9">DSM 107476</strain>
    </source>
</reference>
<organism evidence="9 10">
    <name type="scientific">Corynebacterium guangdongense</name>
    <dbReference type="NCBI Taxonomy" id="1783348"/>
    <lineage>
        <taxon>Bacteria</taxon>
        <taxon>Bacillati</taxon>
        <taxon>Actinomycetota</taxon>
        <taxon>Actinomycetes</taxon>
        <taxon>Mycobacteriales</taxon>
        <taxon>Corynebacteriaceae</taxon>
        <taxon>Corynebacterium</taxon>
    </lineage>
</organism>
<dbReference type="PRINTS" id="PR01840">
    <property type="entry name" value="TATCFAMILY"/>
</dbReference>
<dbReference type="Proteomes" id="UP001180840">
    <property type="component" value="Unassembled WGS sequence"/>
</dbReference>
<dbReference type="InterPro" id="IPR019820">
    <property type="entry name" value="Sec-indep_translocase_CS"/>
</dbReference>
<comment type="subunit">
    <text evidence="7">The Tat system comprises two distinct complexes: a TatABC complex, containing multiple copies of TatA, TatB and TatC subunits, and a separate TatA complex, containing only TatA subunits. Substrates initially bind to the TatABC complex, which probably triggers association of the separate TatA complex to form the active translocon.</text>
</comment>
<evidence type="ECO:0000256" key="8">
    <source>
        <dbReference type="SAM" id="MobiDB-lite"/>
    </source>
</evidence>
<feature type="transmembrane region" description="Helical" evidence="7">
    <location>
        <begin position="118"/>
        <end position="139"/>
    </location>
</feature>
<keyword evidence="2 7" id="KW-0812">Transmembrane</keyword>
<comment type="similarity">
    <text evidence="7">Belongs to the TatC family.</text>
</comment>
<feature type="region of interest" description="Disordered" evidence="8">
    <location>
        <begin position="1"/>
        <end position="28"/>
    </location>
</feature>
<keyword evidence="5 7" id="KW-0811">Translocation</keyword>
<evidence type="ECO:0000256" key="5">
    <source>
        <dbReference type="ARBA" id="ARBA00023010"/>
    </source>
</evidence>
<accession>A0ABU1ZWL5</accession>
<dbReference type="PROSITE" id="PS01218">
    <property type="entry name" value="TATC"/>
    <property type="match status" value="1"/>
</dbReference>
<sequence>MSSSEQSLSASASAESRRRFARKKRRRKANPTGDMALVEHLRELRRRVIISVLALLAGTILGFIWYAWSPPGVQTLGEIMRGPYCSLPQEMRADFSNDGECRLLATSPFEMFLLRMKVGALAGLVVSSPVWLYQIWAFITPGLHKGERRWTMSFVAIAVTLFVAGALLAYFIIDIGLEFLLTIGEEAQIAALTGGQYYNFVLALIVIFGVSFELPLIIMMLNIVGLLHYDAIQGKRSYVVIGVFIFAALLTPGGEPFSMLIMAVAVNILVELSFQFVRFNDKRTGYDEIAGWSDLDDEEASELDYTPDAVERAAPIAGGGSTPASASPRPSAGPAPSRQDDRPAAGPAAQESFGPGTFDDVL</sequence>
<keyword evidence="7" id="KW-1003">Cell membrane</keyword>
<keyword evidence="4 7" id="KW-1133">Transmembrane helix</keyword>
<name>A0ABU1ZWL5_9CORY</name>
<feature type="transmembrane region" description="Helical" evidence="7">
    <location>
        <begin position="151"/>
        <end position="173"/>
    </location>
</feature>
<evidence type="ECO:0000256" key="7">
    <source>
        <dbReference type="HAMAP-Rule" id="MF_00902"/>
    </source>
</evidence>
<evidence type="ECO:0000313" key="10">
    <source>
        <dbReference type="Proteomes" id="UP001180840"/>
    </source>
</evidence>
<keyword evidence="3 7" id="KW-0653">Protein transport</keyword>